<dbReference type="Proteomes" id="UP000063699">
    <property type="component" value="Chromosome"/>
</dbReference>
<organism evidence="2 3">
    <name type="scientific">Kibdelosporangium phytohabitans</name>
    <dbReference type="NCBI Taxonomy" id="860235"/>
    <lineage>
        <taxon>Bacteria</taxon>
        <taxon>Bacillati</taxon>
        <taxon>Actinomycetota</taxon>
        <taxon>Actinomycetes</taxon>
        <taxon>Pseudonocardiales</taxon>
        <taxon>Pseudonocardiaceae</taxon>
        <taxon>Kibdelosporangium</taxon>
    </lineage>
</organism>
<dbReference type="KEGG" id="kphy:AOZ06_04575"/>
<evidence type="ECO:0000256" key="1">
    <source>
        <dbReference type="SAM" id="MobiDB-lite"/>
    </source>
</evidence>
<dbReference type="EMBL" id="CP012752">
    <property type="protein sequence ID" value="ALG06295.1"/>
    <property type="molecule type" value="Genomic_DNA"/>
</dbReference>
<proteinExistence type="predicted"/>
<dbReference type="AlphaFoldDB" id="A0A0N7F2N1"/>
<reference evidence="2 3" key="1">
    <citation type="submission" date="2015-07" db="EMBL/GenBank/DDBJ databases">
        <title>Genome sequencing of Kibdelosporangium phytohabitans.</title>
        <authorList>
            <person name="Qin S."/>
            <person name="Xing K."/>
        </authorList>
    </citation>
    <scope>NUCLEOTIDE SEQUENCE [LARGE SCALE GENOMIC DNA]</scope>
    <source>
        <strain evidence="2 3">KLBMP1111</strain>
    </source>
</reference>
<sequence length="140" mass="13719">MTASTTGSAAIALFTGLTTESTARTTDPRSGSVTGLTTPDTSDNTGDNARVTGASTGRVIGATASVTGVITGSTAVAAPRATGATAAPTTSPRPFVTPPNKPGCALPLSCSAFAFPAVSRANKKNPAVNPTSIPTALTNR</sequence>
<name>A0A0N7F2N1_9PSEU</name>
<evidence type="ECO:0000313" key="3">
    <source>
        <dbReference type="Proteomes" id="UP000063699"/>
    </source>
</evidence>
<protein>
    <submittedName>
        <fullName evidence="2">Uncharacterized protein</fullName>
    </submittedName>
</protein>
<evidence type="ECO:0000313" key="2">
    <source>
        <dbReference type="EMBL" id="ALG06295.1"/>
    </source>
</evidence>
<feature type="region of interest" description="Disordered" evidence="1">
    <location>
        <begin position="20"/>
        <end position="52"/>
    </location>
</feature>
<gene>
    <name evidence="2" type="ORF">AOZ06_04575</name>
</gene>
<accession>A0A0N7F2N1</accession>
<keyword evidence="3" id="KW-1185">Reference proteome</keyword>
<feature type="compositionally biased region" description="Polar residues" evidence="1">
    <location>
        <begin position="20"/>
        <end position="47"/>
    </location>
</feature>